<feature type="non-terminal residue" evidence="1">
    <location>
        <position position="99"/>
    </location>
</feature>
<comment type="caution">
    <text evidence="1">The sequence shown here is derived from an EMBL/GenBank/DDBJ whole genome shotgun (WGS) entry which is preliminary data.</text>
</comment>
<evidence type="ECO:0000313" key="2">
    <source>
        <dbReference type="Proteomes" id="UP000663836"/>
    </source>
</evidence>
<name>A0A820JDJ1_9BILA</name>
<dbReference type="EMBL" id="CAJOBD010041330">
    <property type="protein sequence ID" value="CAF4320296.1"/>
    <property type="molecule type" value="Genomic_DNA"/>
</dbReference>
<protein>
    <submittedName>
        <fullName evidence="1">Uncharacterized protein</fullName>
    </submittedName>
</protein>
<organism evidence="1 2">
    <name type="scientific">Rotaria sordida</name>
    <dbReference type="NCBI Taxonomy" id="392033"/>
    <lineage>
        <taxon>Eukaryota</taxon>
        <taxon>Metazoa</taxon>
        <taxon>Spiralia</taxon>
        <taxon>Gnathifera</taxon>
        <taxon>Rotifera</taxon>
        <taxon>Eurotatoria</taxon>
        <taxon>Bdelloidea</taxon>
        <taxon>Philodinida</taxon>
        <taxon>Philodinidae</taxon>
        <taxon>Rotaria</taxon>
    </lineage>
</organism>
<gene>
    <name evidence="1" type="ORF">JBS370_LOCUS40995</name>
</gene>
<proteinExistence type="predicted"/>
<reference evidence="1" key="1">
    <citation type="submission" date="2021-02" db="EMBL/GenBank/DDBJ databases">
        <authorList>
            <person name="Nowell W R."/>
        </authorList>
    </citation>
    <scope>NUCLEOTIDE SEQUENCE</scope>
</reference>
<dbReference type="AlphaFoldDB" id="A0A820JDJ1"/>
<sequence>MSKIKNWLNDNIETEVQLPISKVMSIFLRTKVSSDIKKLEKTHCIKITTISASYRKHLNDEQNDDNDCLKLCGSYSHITSARENVANFLESLSEQEKQF</sequence>
<dbReference type="Proteomes" id="UP000663836">
    <property type="component" value="Unassembled WGS sequence"/>
</dbReference>
<evidence type="ECO:0000313" key="1">
    <source>
        <dbReference type="EMBL" id="CAF4320296.1"/>
    </source>
</evidence>
<accession>A0A820JDJ1</accession>